<gene>
    <name evidence="1" type="ORF">NEQG_02628</name>
</gene>
<reference evidence="1" key="1">
    <citation type="submission" date="2011-01" db="EMBL/GenBank/DDBJ databases">
        <title>The Genome Sequence of Nematocida parisii strain ERTm3.</title>
        <authorList>
            <consortium name="The Broad Institute Genome Sequencing Platform"/>
            <consortium name="The Broad Institute Genome Sequencing Center for Infectious Disease"/>
            <person name="Cuomo C."/>
            <person name="Troemel E."/>
            <person name="Young S.K."/>
            <person name="Zeng Q."/>
            <person name="Gargeya S."/>
            <person name="Fitzgerald M."/>
            <person name="Haas B."/>
            <person name="Abouelleil A."/>
            <person name="Alvarado L."/>
            <person name="Arachchi H.M."/>
            <person name="Berlin A."/>
            <person name="Chapman S.B."/>
            <person name="Gearin G."/>
            <person name="Goldberg J."/>
            <person name="Griggs A."/>
            <person name="Gujja S."/>
            <person name="Hansen M."/>
            <person name="Heiman D."/>
            <person name="Howarth C."/>
            <person name="Larimer J."/>
            <person name="Lui A."/>
            <person name="MacDonald P.J.P."/>
            <person name="McCowen C."/>
            <person name="Montmayeur A."/>
            <person name="Murphy C."/>
            <person name="Neiman D."/>
            <person name="Pearson M."/>
            <person name="Priest M."/>
            <person name="Roberts A."/>
            <person name="Saif S."/>
            <person name="Shea T."/>
            <person name="Sisk P."/>
            <person name="Stolte C."/>
            <person name="Sykes S."/>
            <person name="Wortman J."/>
            <person name="Nusbaum C."/>
            <person name="Birren B."/>
        </authorList>
    </citation>
    <scope>NUCLEOTIDE SEQUENCE</scope>
    <source>
        <strain evidence="1">ERTm3</strain>
    </source>
</reference>
<proteinExistence type="predicted"/>
<keyword evidence="2" id="KW-1185">Reference proteome</keyword>
<dbReference type="VEuPathDB" id="MicrosporidiaDB:NEQG_02628"/>
<dbReference type="HOGENOM" id="CLU_1635842_0_0_1"/>
<protein>
    <submittedName>
        <fullName evidence="1">Uncharacterized protein</fullName>
    </submittedName>
</protein>
<evidence type="ECO:0000313" key="1">
    <source>
        <dbReference type="EMBL" id="EIJ87171.1"/>
    </source>
</evidence>
<evidence type="ECO:0000313" key="2">
    <source>
        <dbReference type="Proteomes" id="UP000002872"/>
    </source>
</evidence>
<organism evidence="1 2">
    <name type="scientific">Nematocida parisii (strain ERTm3)</name>
    <name type="common">Nematode killer fungus</name>
    <dbReference type="NCBI Taxonomy" id="935791"/>
    <lineage>
        <taxon>Eukaryota</taxon>
        <taxon>Fungi</taxon>
        <taxon>Fungi incertae sedis</taxon>
        <taxon>Microsporidia</taxon>
        <taxon>Nematocida</taxon>
    </lineage>
</organism>
<sequence>MHTWCKEEVTSDAVLVYQKKTEQLLNFFKNTADSKFRPPLLEFRIPETDEEFNSGNFLFTPGFLIQSCFFEYIKTLEAYNLFVGSVYNLLFHELGYPEEKEEIVEVDEEEENEREKEGENVWVGPGEGSSKMSINCWYIPDKIAEAFLCMRRIQSVSFREQK</sequence>
<dbReference type="InParanoid" id="I3ED74"/>
<dbReference type="AlphaFoldDB" id="I3ED74"/>
<dbReference type="Proteomes" id="UP000002872">
    <property type="component" value="Unassembled WGS sequence"/>
</dbReference>
<name>I3ED74_NEMP3</name>
<accession>I3ED74</accession>
<dbReference type="EMBL" id="GL870885">
    <property type="protein sequence ID" value="EIJ87171.1"/>
    <property type="molecule type" value="Genomic_DNA"/>
</dbReference>